<dbReference type="WBParaSite" id="HNAJ_0000071101-mRNA-1">
    <property type="protein sequence ID" value="HNAJ_0000071101-mRNA-1"/>
    <property type="gene ID" value="HNAJ_0000071101"/>
</dbReference>
<evidence type="ECO:0000256" key="2">
    <source>
        <dbReference type="ARBA" id="ARBA00023034"/>
    </source>
</evidence>
<evidence type="ECO:0000313" key="6">
    <source>
        <dbReference type="Proteomes" id="UP000278807"/>
    </source>
</evidence>
<keyword evidence="2" id="KW-0333">Golgi apparatus</keyword>
<reference evidence="7" key="1">
    <citation type="submission" date="2017-02" db="UniProtKB">
        <authorList>
            <consortium name="WormBaseParasite"/>
        </authorList>
    </citation>
    <scope>IDENTIFICATION</scope>
</reference>
<organism evidence="7">
    <name type="scientific">Rodentolepis nana</name>
    <name type="common">Dwarf tapeworm</name>
    <name type="synonym">Hymenolepis nana</name>
    <dbReference type="NCBI Taxonomy" id="102285"/>
    <lineage>
        <taxon>Eukaryota</taxon>
        <taxon>Metazoa</taxon>
        <taxon>Spiralia</taxon>
        <taxon>Lophotrochozoa</taxon>
        <taxon>Platyhelminthes</taxon>
        <taxon>Cestoda</taxon>
        <taxon>Eucestoda</taxon>
        <taxon>Cyclophyllidea</taxon>
        <taxon>Hymenolepididae</taxon>
        <taxon>Rodentolepis</taxon>
    </lineage>
</organism>
<feature type="compositionally biased region" description="Polar residues" evidence="4">
    <location>
        <begin position="257"/>
        <end position="268"/>
    </location>
</feature>
<reference evidence="5 6" key="2">
    <citation type="submission" date="2018-11" db="EMBL/GenBank/DDBJ databases">
        <authorList>
            <consortium name="Pathogen Informatics"/>
        </authorList>
    </citation>
    <scope>NUCLEOTIDE SEQUENCE [LARGE SCALE GENOMIC DNA]</scope>
</reference>
<dbReference type="EMBL" id="UZAE01000219">
    <property type="protein sequence ID" value="VDN96570.1"/>
    <property type="molecule type" value="Genomic_DNA"/>
</dbReference>
<evidence type="ECO:0000256" key="1">
    <source>
        <dbReference type="ARBA" id="ARBA00004555"/>
    </source>
</evidence>
<protein>
    <submittedName>
        <fullName evidence="7">GRIP domain-containing protein</fullName>
    </submittedName>
</protein>
<feature type="compositionally biased region" description="Polar residues" evidence="4">
    <location>
        <begin position="1"/>
        <end position="15"/>
    </location>
</feature>
<evidence type="ECO:0000256" key="3">
    <source>
        <dbReference type="ARBA" id="ARBA00023054"/>
    </source>
</evidence>
<feature type="compositionally biased region" description="Polar residues" evidence="4">
    <location>
        <begin position="223"/>
        <end position="235"/>
    </location>
</feature>
<dbReference type="GO" id="GO:0006888">
    <property type="term" value="P:endoplasmic reticulum to Golgi vesicle-mediated transport"/>
    <property type="evidence" value="ECO:0007669"/>
    <property type="project" value="TreeGrafter"/>
</dbReference>
<dbReference type="OrthoDB" id="425925at2759"/>
<evidence type="ECO:0000313" key="7">
    <source>
        <dbReference type="WBParaSite" id="HNAJ_0000071101-mRNA-1"/>
    </source>
</evidence>
<evidence type="ECO:0000313" key="5">
    <source>
        <dbReference type="EMBL" id="VDN96570.1"/>
    </source>
</evidence>
<dbReference type="STRING" id="102285.A0A0R3T1G2"/>
<accession>A0A0R3T1G2</accession>
<gene>
    <name evidence="5" type="ORF">HNAJ_LOCUS711</name>
</gene>
<keyword evidence="6" id="KW-1185">Reference proteome</keyword>
<proteinExistence type="predicted"/>
<dbReference type="PANTHER" id="PTHR18921">
    <property type="entry name" value="MYOSIN HEAVY CHAIN - RELATED"/>
    <property type="match status" value="1"/>
</dbReference>
<sequence>MAGEQQAETNATAQHFRTENERLQKEMAELQHTISGLKTEVSRLESLEDNNRSLQEQLGRHADRLSEAHALARRYEERIQVLKNELNEKTIELNGKLDKSVTKNLLISCMKLPPSKRPDAFRSLGSVLNFTAEDYNLLGFDEPVATNWKDLFWRPGTPNNRENPKSEHSFVEMLASFLEKESAPPTQIRLPTDYLRANSTSGGIMKPGTTEVVPDAQRERMHSISSVQHRQNEQSAVVPASLPQRKPSPFKNPLLSGLSSIKPSSDVL</sequence>
<feature type="region of interest" description="Disordered" evidence="4">
    <location>
        <begin position="1"/>
        <end position="23"/>
    </location>
</feature>
<name>A0A0R3T1G2_RODNA</name>
<comment type="subcellular location">
    <subcellularLocation>
        <location evidence="1">Golgi apparatus</location>
    </subcellularLocation>
</comment>
<dbReference type="GO" id="GO:0005794">
    <property type="term" value="C:Golgi apparatus"/>
    <property type="evidence" value="ECO:0007669"/>
    <property type="project" value="UniProtKB-SubCell"/>
</dbReference>
<dbReference type="GO" id="GO:0031267">
    <property type="term" value="F:small GTPase binding"/>
    <property type="evidence" value="ECO:0007669"/>
    <property type="project" value="TreeGrafter"/>
</dbReference>
<dbReference type="AlphaFoldDB" id="A0A0R3T1G2"/>
<keyword evidence="3" id="KW-0175">Coiled coil</keyword>
<dbReference type="PANTHER" id="PTHR18921:SF2">
    <property type="entry name" value="THYROID RECEPTOR-INTERACTING PROTEIN 11"/>
    <property type="match status" value="1"/>
</dbReference>
<dbReference type="Proteomes" id="UP000278807">
    <property type="component" value="Unassembled WGS sequence"/>
</dbReference>
<feature type="region of interest" description="Disordered" evidence="4">
    <location>
        <begin position="221"/>
        <end position="268"/>
    </location>
</feature>
<evidence type="ECO:0000256" key="4">
    <source>
        <dbReference type="SAM" id="MobiDB-lite"/>
    </source>
</evidence>
<dbReference type="GO" id="GO:0007030">
    <property type="term" value="P:Golgi organization"/>
    <property type="evidence" value="ECO:0007669"/>
    <property type="project" value="TreeGrafter"/>
</dbReference>